<dbReference type="InterPro" id="IPR051540">
    <property type="entry name" value="S-2-haloacid_dehalogenase"/>
</dbReference>
<evidence type="ECO:0000256" key="1">
    <source>
        <dbReference type="ARBA" id="ARBA00008106"/>
    </source>
</evidence>
<dbReference type="GO" id="GO:0018784">
    <property type="term" value="F:(S)-2-haloacid dehalogenase activity"/>
    <property type="evidence" value="ECO:0007669"/>
    <property type="project" value="UniProtKB-EC"/>
</dbReference>
<dbReference type="InterPro" id="IPR006439">
    <property type="entry name" value="HAD-SF_hydro_IA"/>
</dbReference>
<dbReference type="InterPro" id="IPR023198">
    <property type="entry name" value="PGP-like_dom2"/>
</dbReference>
<dbReference type="InterPro" id="IPR036412">
    <property type="entry name" value="HAD-like_sf"/>
</dbReference>
<sequence length="249" mass="27658">MNRRGFVGAAMATSAAQIMPAWAASRRIKAVAFDGLALFDPRPIFSTAEKMFPDRGAVLVASWRTHLFEYTWLRTIMGNYADFLHVAEDALIFAANSERIALSSDKRQQLMAGFMDMKTWPDVVPVLKRLKNRGLGLAPLNDFTVPMLEAGIKNSDLAGVFDHLLSTDEVRVYKPDPRTYQMAVDAFKLQRDEIAFVAFAGWDAAGAKIFGFPTIWVNRMGMPVEQLGQMPDKIASSFAALSGFVDRRG</sequence>
<evidence type="ECO:0000313" key="3">
    <source>
        <dbReference type="EMBL" id="OIQ91016.1"/>
    </source>
</evidence>
<keyword evidence="2 3" id="KW-0378">Hydrolase</keyword>
<dbReference type="Gene3D" id="1.10.150.240">
    <property type="entry name" value="Putative phosphatase, domain 2"/>
    <property type="match status" value="1"/>
</dbReference>
<dbReference type="EMBL" id="MLJW01000273">
    <property type="protein sequence ID" value="OIQ91016.1"/>
    <property type="molecule type" value="Genomic_DNA"/>
</dbReference>
<protein>
    <submittedName>
        <fullName evidence="3">2-haloalkanoic acid dehalogenase</fullName>
        <ecNumber evidence="3">3.8.1.2</ecNumber>
    </submittedName>
</protein>
<comment type="caution">
    <text evidence="3">The sequence shown here is derived from an EMBL/GenBank/DDBJ whole genome shotgun (WGS) entry which is preliminary data.</text>
</comment>
<reference evidence="3" key="1">
    <citation type="submission" date="2016-10" db="EMBL/GenBank/DDBJ databases">
        <title>Sequence of Gallionella enrichment culture.</title>
        <authorList>
            <person name="Poehlein A."/>
            <person name="Muehling M."/>
            <person name="Daniel R."/>
        </authorList>
    </citation>
    <scope>NUCLEOTIDE SEQUENCE</scope>
</reference>
<dbReference type="EC" id="3.8.1.2" evidence="3"/>
<dbReference type="InterPro" id="IPR023214">
    <property type="entry name" value="HAD_sf"/>
</dbReference>
<dbReference type="InterPro" id="IPR006328">
    <property type="entry name" value="2-HAD"/>
</dbReference>
<comment type="similarity">
    <text evidence="1">Belongs to the HAD-like hydrolase superfamily. S-2-haloalkanoic acid dehalogenase family.</text>
</comment>
<dbReference type="Pfam" id="PF00702">
    <property type="entry name" value="Hydrolase"/>
    <property type="match status" value="1"/>
</dbReference>
<evidence type="ECO:0000256" key="2">
    <source>
        <dbReference type="ARBA" id="ARBA00022801"/>
    </source>
</evidence>
<dbReference type="CDD" id="cd02588">
    <property type="entry name" value="HAD_L2-DEX"/>
    <property type="match status" value="1"/>
</dbReference>
<gene>
    <name evidence="3" type="ORF">GALL_270950</name>
</gene>
<accession>A0A1J5R4W5</accession>
<dbReference type="NCBIfam" id="TIGR01493">
    <property type="entry name" value="HAD-SF-IA-v2"/>
    <property type="match status" value="1"/>
</dbReference>
<dbReference type="NCBIfam" id="TIGR01428">
    <property type="entry name" value="HAD_type_II"/>
    <property type="match status" value="1"/>
</dbReference>
<dbReference type="AlphaFoldDB" id="A0A1J5R4W5"/>
<dbReference type="PANTHER" id="PTHR43316">
    <property type="entry name" value="HYDROLASE, HALOACID DELAHOGENASE-RELATED"/>
    <property type="match status" value="1"/>
</dbReference>
<dbReference type="SUPFAM" id="SSF56784">
    <property type="entry name" value="HAD-like"/>
    <property type="match status" value="1"/>
</dbReference>
<dbReference type="Gene3D" id="3.40.50.1000">
    <property type="entry name" value="HAD superfamily/HAD-like"/>
    <property type="match status" value="1"/>
</dbReference>
<dbReference type="PANTHER" id="PTHR43316:SF3">
    <property type="entry name" value="HALOACID DEHALOGENASE, TYPE II (AFU_ORTHOLOGUE AFUA_2G07750)-RELATED"/>
    <property type="match status" value="1"/>
</dbReference>
<organism evidence="3">
    <name type="scientific">mine drainage metagenome</name>
    <dbReference type="NCBI Taxonomy" id="410659"/>
    <lineage>
        <taxon>unclassified sequences</taxon>
        <taxon>metagenomes</taxon>
        <taxon>ecological metagenomes</taxon>
    </lineage>
</organism>
<proteinExistence type="inferred from homology"/>
<name>A0A1J5R4W5_9ZZZZ</name>
<dbReference type="PRINTS" id="PR00413">
    <property type="entry name" value="HADHALOGNASE"/>
</dbReference>